<feature type="transmembrane region" description="Helical" evidence="5">
    <location>
        <begin position="25"/>
        <end position="46"/>
    </location>
</feature>
<evidence type="ECO:0000256" key="4">
    <source>
        <dbReference type="ARBA" id="ARBA00023136"/>
    </source>
</evidence>
<feature type="transmembrane region" description="Helical" evidence="5">
    <location>
        <begin position="406"/>
        <end position="426"/>
    </location>
</feature>
<comment type="subcellular location">
    <subcellularLocation>
        <location evidence="1">Membrane</location>
        <topology evidence="1">Multi-pass membrane protein</topology>
    </subcellularLocation>
</comment>
<feature type="transmembrane region" description="Helical" evidence="5">
    <location>
        <begin position="376"/>
        <end position="394"/>
    </location>
</feature>
<feature type="transmembrane region" description="Helical" evidence="5">
    <location>
        <begin position="209"/>
        <end position="228"/>
    </location>
</feature>
<evidence type="ECO:0000313" key="7">
    <source>
        <dbReference type="Proteomes" id="UP001158576"/>
    </source>
</evidence>
<dbReference type="PIRSF" id="PIRSF006060">
    <property type="entry name" value="AA_transporter"/>
    <property type="match status" value="1"/>
</dbReference>
<keyword evidence="2 5" id="KW-0812">Transmembrane</keyword>
<dbReference type="Proteomes" id="UP001158576">
    <property type="component" value="Chromosome 1"/>
</dbReference>
<protein>
    <submittedName>
        <fullName evidence="6">Oidioi.mRNA.OKI2018_I69.chr1.g1741.t1.cds</fullName>
    </submittedName>
</protein>
<feature type="transmembrane region" description="Helical" evidence="5">
    <location>
        <begin position="52"/>
        <end position="73"/>
    </location>
</feature>
<dbReference type="Pfam" id="PF13520">
    <property type="entry name" value="AA_permease_2"/>
    <property type="match status" value="1"/>
</dbReference>
<dbReference type="PANTHER" id="PTHR11785:SF389">
    <property type="entry name" value="Y+L AMINO ACID TRANSPORTER 1-LIKE"/>
    <property type="match status" value="1"/>
</dbReference>
<proteinExistence type="predicted"/>
<keyword evidence="4 5" id="KW-0472">Membrane</keyword>
<accession>A0ABN7SNV6</accession>
<name>A0ABN7SNV6_OIKDI</name>
<feature type="transmembrane region" description="Helical" evidence="5">
    <location>
        <begin position="249"/>
        <end position="270"/>
    </location>
</feature>
<feature type="transmembrane region" description="Helical" evidence="5">
    <location>
        <begin position="168"/>
        <end position="189"/>
    </location>
</feature>
<sequence>MGTEGTVVGGGGDSLKKKITLRNGVTLIVGNIIGSGIFLTPTAVLFASGSPALSLISWSFAGLFSLIGAICYAELGTTIVKSGASYAYILEAFGEFIAFLRLWISVLVIEPTVQATIAITFGQYLLQPFNPNCEPDMLSTRLVAAACIFSIMYVNSINVRYGTRLTDVFAYAKVAALIVLVFTGLYYLFFTSSGQVTNFTTGAWTNSKYDPLSIVIGLYQGLFSYSGWDTLNFLVEELQDPFVNMPKAIWISMPIVILIYVSINVAYLAVLTPSEIMSSAALANDMATRTLGSIGGICVPICVAMSCWGGLNSSMMASSRLFMVGSREGHLPQWISMITFKGNSGTPAPAMIFTGLLTILYLLVPNVFDLVNYYSFTYWLTVGLSVAGQIYLRFTQPDRPRPIKFSLAWPIIFTLMCTLLIVVPLVTEPVDTLIGCGMMFSGIIPWYLWKKTDWLDKCGCIKAFANGCERITESITRKLQLLLPVIPGKLADE</sequence>
<dbReference type="InterPro" id="IPR002293">
    <property type="entry name" value="AA/rel_permease1"/>
</dbReference>
<dbReference type="PANTHER" id="PTHR11785">
    <property type="entry name" value="AMINO ACID TRANSPORTER"/>
    <property type="match status" value="1"/>
</dbReference>
<evidence type="ECO:0000313" key="6">
    <source>
        <dbReference type="EMBL" id="CAG5104998.1"/>
    </source>
</evidence>
<dbReference type="Gene3D" id="1.20.1740.10">
    <property type="entry name" value="Amino acid/polyamine transporter I"/>
    <property type="match status" value="1"/>
</dbReference>
<dbReference type="EMBL" id="OU015566">
    <property type="protein sequence ID" value="CAG5104998.1"/>
    <property type="molecule type" value="Genomic_DNA"/>
</dbReference>
<organism evidence="6 7">
    <name type="scientific">Oikopleura dioica</name>
    <name type="common">Tunicate</name>
    <dbReference type="NCBI Taxonomy" id="34765"/>
    <lineage>
        <taxon>Eukaryota</taxon>
        <taxon>Metazoa</taxon>
        <taxon>Chordata</taxon>
        <taxon>Tunicata</taxon>
        <taxon>Appendicularia</taxon>
        <taxon>Copelata</taxon>
        <taxon>Oikopleuridae</taxon>
        <taxon>Oikopleura</taxon>
    </lineage>
</organism>
<feature type="transmembrane region" description="Helical" evidence="5">
    <location>
        <begin position="138"/>
        <end position="156"/>
    </location>
</feature>
<feature type="transmembrane region" description="Helical" evidence="5">
    <location>
        <begin position="290"/>
        <end position="311"/>
    </location>
</feature>
<gene>
    <name evidence="6" type="ORF">OKIOD_LOCUS10506</name>
</gene>
<reference evidence="6 7" key="1">
    <citation type="submission" date="2021-04" db="EMBL/GenBank/DDBJ databases">
        <authorList>
            <person name="Bliznina A."/>
        </authorList>
    </citation>
    <scope>NUCLEOTIDE SEQUENCE [LARGE SCALE GENOMIC DNA]</scope>
</reference>
<evidence type="ECO:0000256" key="2">
    <source>
        <dbReference type="ARBA" id="ARBA00022692"/>
    </source>
</evidence>
<feature type="transmembrane region" description="Helical" evidence="5">
    <location>
        <begin position="432"/>
        <end position="449"/>
    </location>
</feature>
<evidence type="ECO:0000256" key="1">
    <source>
        <dbReference type="ARBA" id="ARBA00004141"/>
    </source>
</evidence>
<keyword evidence="3 5" id="KW-1133">Transmembrane helix</keyword>
<evidence type="ECO:0000256" key="5">
    <source>
        <dbReference type="SAM" id="Phobius"/>
    </source>
</evidence>
<evidence type="ECO:0000256" key="3">
    <source>
        <dbReference type="ARBA" id="ARBA00022989"/>
    </source>
</evidence>
<feature type="transmembrane region" description="Helical" evidence="5">
    <location>
        <begin position="346"/>
        <end position="364"/>
    </location>
</feature>
<dbReference type="InterPro" id="IPR050598">
    <property type="entry name" value="AminoAcid_Transporter"/>
</dbReference>
<keyword evidence="7" id="KW-1185">Reference proteome</keyword>